<evidence type="ECO:0000313" key="2">
    <source>
        <dbReference type="Proteomes" id="UP000054783"/>
    </source>
</evidence>
<dbReference type="EMBL" id="JYDQ01004868">
    <property type="protein sequence ID" value="KRX87635.1"/>
    <property type="molecule type" value="Genomic_DNA"/>
</dbReference>
<evidence type="ECO:0000313" key="1">
    <source>
        <dbReference type="EMBL" id="KRX87635.1"/>
    </source>
</evidence>
<comment type="caution">
    <text evidence="1">The sequence shown here is derived from an EMBL/GenBank/DDBJ whole genome shotgun (WGS) entry which is preliminary data.</text>
</comment>
<reference evidence="1 2" key="1">
    <citation type="submission" date="2015-01" db="EMBL/GenBank/DDBJ databases">
        <title>Evolution of Trichinella species and genotypes.</title>
        <authorList>
            <person name="Korhonen P.K."/>
            <person name="Edoardo P."/>
            <person name="Giuseppe L.R."/>
            <person name="Gasser R.B."/>
        </authorList>
    </citation>
    <scope>NUCLEOTIDE SEQUENCE [LARGE SCALE GENOMIC DNA]</scope>
    <source>
        <strain evidence="1">ISS2496</strain>
    </source>
</reference>
<dbReference type="AlphaFoldDB" id="A0A0V0XIZ5"/>
<accession>A0A0V0XIZ5</accession>
<proteinExistence type="predicted"/>
<organism evidence="1 2">
    <name type="scientific">Trichinella patagoniensis</name>
    <dbReference type="NCBI Taxonomy" id="990121"/>
    <lineage>
        <taxon>Eukaryota</taxon>
        <taxon>Metazoa</taxon>
        <taxon>Ecdysozoa</taxon>
        <taxon>Nematoda</taxon>
        <taxon>Enoplea</taxon>
        <taxon>Dorylaimia</taxon>
        <taxon>Trichinellida</taxon>
        <taxon>Trichinellidae</taxon>
        <taxon>Trichinella</taxon>
    </lineage>
</organism>
<keyword evidence="2" id="KW-1185">Reference proteome</keyword>
<sequence length="30" mass="3387">LELDQPMQCPELIYRLTVCSPQPPSSLLQS</sequence>
<dbReference type="Proteomes" id="UP000054783">
    <property type="component" value="Unassembled WGS sequence"/>
</dbReference>
<protein>
    <submittedName>
        <fullName evidence="1">Uncharacterized protein</fullName>
    </submittedName>
</protein>
<gene>
    <name evidence="1" type="ORF">T12_2503</name>
</gene>
<feature type="non-terminal residue" evidence="1">
    <location>
        <position position="1"/>
    </location>
</feature>
<name>A0A0V0XIZ5_9BILA</name>